<organism evidence="1 2">
    <name type="scientific">Methylobrevis pamukkalensis</name>
    <dbReference type="NCBI Taxonomy" id="1439726"/>
    <lineage>
        <taxon>Bacteria</taxon>
        <taxon>Pseudomonadati</taxon>
        <taxon>Pseudomonadota</taxon>
        <taxon>Alphaproteobacteria</taxon>
        <taxon>Hyphomicrobiales</taxon>
        <taxon>Pleomorphomonadaceae</taxon>
        <taxon>Methylobrevis</taxon>
    </lineage>
</organism>
<protein>
    <submittedName>
        <fullName evidence="1">Tol-pal system protein YbgF</fullName>
    </submittedName>
</protein>
<dbReference type="EMBL" id="MCRJ01000240">
    <property type="protein sequence ID" value="ODN66069.1"/>
    <property type="molecule type" value="Genomic_DNA"/>
</dbReference>
<dbReference type="InterPro" id="IPR014162">
    <property type="entry name" value="CpoB_C"/>
</dbReference>
<name>A0A1E3GPV1_9HYPH</name>
<dbReference type="AlphaFoldDB" id="A0A1E3GPV1"/>
<dbReference type="Pfam" id="PF13432">
    <property type="entry name" value="TPR_16"/>
    <property type="match status" value="1"/>
</dbReference>
<dbReference type="InterPro" id="IPR019734">
    <property type="entry name" value="TPR_rpt"/>
</dbReference>
<dbReference type="Gene3D" id="1.25.40.10">
    <property type="entry name" value="Tetratricopeptide repeat domain"/>
    <property type="match status" value="1"/>
</dbReference>
<dbReference type="Pfam" id="PF13174">
    <property type="entry name" value="TPR_6"/>
    <property type="match status" value="1"/>
</dbReference>
<proteinExistence type="predicted"/>
<evidence type="ECO:0000313" key="1">
    <source>
        <dbReference type="EMBL" id="ODN66069.1"/>
    </source>
</evidence>
<dbReference type="NCBIfam" id="TIGR02795">
    <property type="entry name" value="tol_pal_ybgF"/>
    <property type="match status" value="1"/>
</dbReference>
<evidence type="ECO:0000313" key="2">
    <source>
        <dbReference type="Proteomes" id="UP000094622"/>
    </source>
</evidence>
<dbReference type="SUPFAM" id="SSF48452">
    <property type="entry name" value="TPR-like"/>
    <property type="match status" value="1"/>
</dbReference>
<reference evidence="1 2" key="1">
    <citation type="submission" date="2016-07" db="EMBL/GenBank/DDBJ databases">
        <title>Draft Genome Sequence of Methylobrevis pamukkalensis PK2.</title>
        <authorList>
            <person name="Vasilenko O.V."/>
            <person name="Doronina N.V."/>
            <person name="Shmareva M.N."/>
            <person name="Tarlachkov S.V."/>
            <person name="Mustakhimov I."/>
            <person name="Trotsenko Y.A."/>
        </authorList>
    </citation>
    <scope>NUCLEOTIDE SEQUENCE [LARGE SCALE GENOMIC DNA]</scope>
    <source>
        <strain evidence="1 2">PK2</strain>
    </source>
</reference>
<comment type="caution">
    <text evidence="1">The sequence shown here is derived from an EMBL/GenBank/DDBJ whole genome shotgun (WGS) entry which is preliminary data.</text>
</comment>
<gene>
    <name evidence="1" type="ORF">A6302_04469</name>
</gene>
<dbReference type="InterPro" id="IPR011990">
    <property type="entry name" value="TPR-like_helical_dom_sf"/>
</dbReference>
<keyword evidence="2" id="KW-1185">Reference proteome</keyword>
<dbReference type="Proteomes" id="UP000094622">
    <property type="component" value="Unassembled WGS sequence"/>
</dbReference>
<sequence length="182" mass="19342">MFSGPLDLSAIARGEPGTYGVAGVDGGIGMPGGVGAPTAGPPDEGQQEMAAVMAPPDPRQAYDQAYGYILSGNYDLAETSFRQFIADHPDNPQAGSAHFWLGESYFARKRWREAANEFLDTYKTYPQSPKAPESLLKLGLSLHGLGETDAACATYSELGKKFPDAPANVRARVVAEQAKAQC</sequence>
<accession>A0A1E3GPV1</accession>